<evidence type="ECO:0000313" key="7">
    <source>
        <dbReference type="Proteomes" id="UP001165368"/>
    </source>
</evidence>
<keyword evidence="2 4" id="KW-0238">DNA-binding</keyword>
<dbReference type="Proteomes" id="UP001165368">
    <property type="component" value="Unassembled WGS sequence"/>
</dbReference>
<dbReference type="InterPro" id="IPR050109">
    <property type="entry name" value="HTH-type_TetR-like_transc_reg"/>
</dbReference>
<dbReference type="PROSITE" id="PS50977">
    <property type="entry name" value="HTH_TETR_2"/>
    <property type="match status" value="1"/>
</dbReference>
<accession>A0ABS9L5G0</accession>
<dbReference type="InterPro" id="IPR001647">
    <property type="entry name" value="HTH_TetR"/>
</dbReference>
<comment type="caution">
    <text evidence="6">The sequence shown here is derived from an EMBL/GenBank/DDBJ whole genome shotgun (WGS) entry which is preliminary data.</text>
</comment>
<gene>
    <name evidence="6" type="ORF">LVY72_08250</name>
</gene>
<keyword evidence="7" id="KW-1185">Reference proteome</keyword>
<dbReference type="PRINTS" id="PR00455">
    <property type="entry name" value="HTHTETR"/>
</dbReference>
<dbReference type="EMBL" id="JAKLTQ010000004">
    <property type="protein sequence ID" value="MCG2621909.1"/>
    <property type="molecule type" value="Genomic_DNA"/>
</dbReference>
<dbReference type="InterPro" id="IPR009057">
    <property type="entry name" value="Homeodomain-like_sf"/>
</dbReference>
<organism evidence="6 7">
    <name type="scientific">Arthrobacter hankyongi</name>
    <dbReference type="NCBI Taxonomy" id="2904801"/>
    <lineage>
        <taxon>Bacteria</taxon>
        <taxon>Bacillati</taxon>
        <taxon>Actinomycetota</taxon>
        <taxon>Actinomycetes</taxon>
        <taxon>Micrococcales</taxon>
        <taxon>Micrococcaceae</taxon>
        <taxon>Arthrobacter</taxon>
    </lineage>
</organism>
<evidence type="ECO:0000259" key="5">
    <source>
        <dbReference type="PROSITE" id="PS50977"/>
    </source>
</evidence>
<protein>
    <submittedName>
        <fullName evidence="6">TetR/AcrR family transcriptional regulator</fullName>
    </submittedName>
</protein>
<keyword evidence="3" id="KW-0804">Transcription</keyword>
<dbReference type="RefSeq" id="WP_237819584.1">
    <property type="nucleotide sequence ID" value="NZ_JAKLTQ010000004.1"/>
</dbReference>
<dbReference type="SUPFAM" id="SSF46689">
    <property type="entry name" value="Homeodomain-like"/>
    <property type="match status" value="1"/>
</dbReference>
<dbReference type="PANTHER" id="PTHR30055:SF234">
    <property type="entry name" value="HTH-TYPE TRANSCRIPTIONAL REGULATOR BETI"/>
    <property type="match status" value="1"/>
</dbReference>
<feature type="domain" description="HTH tetR-type" evidence="5">
    <location>
        <begin position="2"/>
        <end position="62"/>
    </location>
</feature>
<evidence type="ECO:0000256" key="3">
    <source>
        <dbReference type="ARBA" id="ARBA00023163"/>
    </source>
</evidence>
<dbReference type="Gene3D" id="1.10.357.10">
    <property type="entry name" value="Tetracycline Repressor, domain 2"/>
    <property type="match status" value="1"/>
</dbReference>
<name>A0ABS9L5G0_9MICC</name>
<dbReference type="Pfam" id="PF00440">
    <property type="entry name" value="TetR_N"/>
    <property type="match status" value="1"/>
</dbReference>
<proteinExistence type="predicted"/>
<feature type="DNA-binding region" description="H-T-H motif" evidence="4">
    <location>
        <begin position="25"/>
        <end position="44"/>
    </location>
</feature>
<evidence type="ECO:0000256" key="1">
    <source>
        <dbReference type="ARBA" id="ARBA00023015"/>
    </source>
</evidence>
<dbReference type="PANTHER" id="PTHR30055">
    <property type="entry name" value="HTH-TYPE TRANSCRIPTIONAL REGULATOR RUTR"/>
    <property type="match status" value="1"/>
</dbReference>
<keyword evidence="1" id="KW-0805">Transcription regulation</keyword>
<evidence type="ECO:0000256" key="4">
    <source>
        <dbReference type="PROSITE-ProRule" id="PRU00335"/>
    </source>
</evidence>
<evidence type="ECO:0000313" key="6">
    <source>
        <dbReference type="EMBL" id="MCG2621909.1"/>
    </source>
</evidence>
<evidence type="ECO:0000256" key="2">
    <source>
        <dbReference type="ARBA" id="ARBA00023125"/>
    </source>
</evidence>
<reference evidence="6" key="1">
    <citation type="submission" date="2022-01" db="EMBL/GenBank/DDBJ databases">
        <authorList>
            <person name="Jo J.-H."/>
            <person name="Im W.-T."/>
        </authorList>
    </citation>
    <scope>NUCLEOTIDE SEQUENCE</scope>
    <source>
        <strain evidence="6">I2-34</strain>
    </source>
</reference>
<sequence>MSSARDRILDNFEDILIKEGERAATMDAVAAAAGVSKGGLLYHFRSKEAMVEALCERLAALTAAEADTIKAAPEGAARYYVRTSRYVDSPLDRAIVAAARLVQQGHPAAEATFAGIQDVWLEALESCLGSRALAQAVKLMGDGLYYSATFLSAGVAAPRVTDEELEAVLEQVDVLVAASSRPDEGPAAAR</sequence>